<dbReference type="InterPro" id="IPR013324">
    <property type="entry name" value="RNA_pol_sigma_r3/r4-like"/>
</dbReference>
<dbReference type="Gene3D" id="1.10.1740.10">
    <property type="match status" value="1"/>
</dbReference>
<evidence type="ECO:0000313" key="7">
    <source>
        <dbReference type="EMBL" id="RRD91420.1"/>
    </source>
</evidence>
<protein>
    <submittedName>
        <fullName evidence="7">RNA polymerase sigma-70 factor</fullName>
    </submittedName>
</protein>
<dbReference type="GO" id="GO:0016987">
    <property type="term" value="F:sigma factor activity"/>
    <property type="evidence" value="ECO:0007669"/>
    <property type="project" value="UniProtKB-KW"/>
</dbReference>
<dbReference type="InterPro" id="IPR014327">
    <property type="entry name" value="RNA_pol_sigma70_bacteroid"/>
</dbReference>
<comment type="similarity">
    <text evidence="1">Belongs to the sigma-70 factor family. ECF subfamily.</text>
</comment>
<dbReference type="InterPro" id="IPR036388">
    <property type="entry name" value="WH-like_DNA-bd_sf"/>
</dbReference>
<dbReference type="Pfam" id="PF04542">
    <property type="entry name" value="Sigma70_r2"/>
    <property type="match status" value="1"/>
</dbReference>
<name>A0A3P2AB15_9BACE</name>
<sequence length="190" mass="22678">MNRNGNPIDLVSFNRLFTEYNERFVRFALTYVDDYMEAEDIVMEAMTYYWENRSRLDIGTHPPTYIFAAIKNKCLNHLRDRQYRQALSEQLQEHAAWKLSLQIATLEACNPEELLSKEMRELVDRALNKLPETTRKIFLMHRFEEKSRREIALEMDMSVKGVEYHLDKATRSLKKSLKNVLPLLLYLLHY</sequence>
<dbReference type="Pfam" id="PF08281">
    <property type="entry name" value="Sigma70_r4_2"/>
    <property type="match status" value="1"/>
</dbReference>
<dbReference type="Proteomes" id="UP000279562">
    <property type="component" value="Unassembled WGS sequence"/>
</dbReference>
<organism evidence="7 8">
    <name type="scientific">Prevotella heparinolytica</name>
    <dbReference type="NCBI Taxonomy" id="28113"/>
    <lineage>
        <taxon>Bacteria</taxon>
        <taxon>Pseudomonadati</taxon>
        <taxon>Bacteroidota</taxon>
        <taxon>Bacteroidia</taxon>
        <taxon>Bacteroidales</taxon>
        <taxon>Bacteroidaceae</taxon>
        <taxon>Bacteroides</taxon>
    </lineage>
</organism>
<dbReference type="GO" id="GO:0006352">
    <property type="term" value="P:DNA-templated transcription initiation"/>
    <property type="evidence" value="ECO:0007669"/>
    <property type="project" value="InterPro"/>
</dbReference>
<keyword evidence="8" id="KW-1185">Reference proteome</keyword>
<dbReference type="InterPro" id="IPR013249">
    <property type="entry name" value="RNA_pol_sigma70_r4_t2"/>
</dbReference>
<evidence type="ECO:0000256" key="3">
    <source>
        <dbReference type="ARBA" id="ARBA00023082"/>
    </source>
</evidence>
<dbReference type="NCBIfam" id="TIGR02985">
    <property type="entry name" value="Sig70_bacteroi1"/>
    <property type="match status" value="1"/>
</dbReference>
<evidence type="ECO:0000256" key="4">
    <source>
        <dbReference type="ARBA" id="ARBA00023163"/>
    </source>
</evidence>
<feature type="domain" description="RNA polymerase sigma factor 70 region 4 type 2" evidence="6">
    <location>
        <begin position="121"/>
        <end position="169"/>
    </location>
</feature>
<dbReference type="RefSeq" id="WP_125239098.1">
    <property type="nucleotide sequence ID" value="NZ_RQYF01000025.1"/>
</dbReference>
<evidence type="ECO:0000313" key="8">
    <source>
        <dbReference type="Proteomes" id="UP000279562"/>
    </source>
</evidence>
<dbReference type="EMBL" id="RQYF01000025">
    <property type="protein sequence ID" value="RRD91420.1"/>
    <property type="molecule type" value="Genomic_DNA"/>
</dbReference>
<dbReference type="AlphaFoldDB" id="A0A3P2AB15"/>
<feature type="domain" description="RNA polymerase sigma-70 region 2" evidence="5">
    <location>
        <begin position="16"/>
        <end position="82"/>
    </location>
</feature>
<dbReference type="InterPro" id="IPR013325">
    <property type="entry name" value="RNA_pol_sigma_r2"/>
</dbReference>
<reference evidence="7 8" key="1">
    <citation type="submission" date="2018-11" db="EMBL/GenBank/DDBJ databases">
        <title>Genomes From Bacteria Associated with the Canine Oral Cavity: a Test Case for Automated Genome-Based Taxonomic Assignment.</title>
        <authorList>
            <person name="Coil D.A."/>
            <person name="Jospin G."/>
            <person name="Darling A.E."/>
            <person name="Wallis C."/>
            <person name="Davis I.J."/>
            <person name="Harris S."/>
            <person name="Eisen J.A."/>
            <person name="Holcombe L.J."/>
            <person name="O'Flynn C."/>
        </authorList>
    </citation>
    <scope>NUCLEOTIDE SEQUENCE [LARGE SCALE GENOMIC DNA]</scope>
    <source>
        <strain evidence="7 8">OH1047_COT-310</strain>
    </source>
</reference>
<gene>
    <name evidence="7" type="ORF">EII33_07075</name>
</gene>
<comment type="caution">
    <text evidence="7">The sequence shown here is derived from an EMBL/GenBank/DDBJ whole genome shotgun (WGS) entry which is preliminary data.</text>
</comment>
<evidence type="ECO:0000256" key="2">
    <source>
        <dbReference type="ARBA" id="ARBA00023015"/>
    </source>
</evidence>
<keyword evidence="3" id="KW-0731">Sigma factor</keyword>
<evidence type="ECO:0000259" key="6">
    <source>
        <dbReference type="Pfam" id="PF08281"/>
    </source>
</evidence>
<keyword evidence="4" id="KW-0804">Transcription</keyword>
<dbReference type="InterPro" id="IPR014284">
    <property type="entry name" value="RNA_pol_sigma-70_dom"/>
</dbReference>
<dbReference type="GO" id="GO:0003677">
    <property type="term" value="F:DNA binding"/>
    <property type="evidence" value="ECO:0007669"/>
    <property type="project" value="InterPro"/>
</dbReference>
<evidence type="ECO:0000256" key="1">
    <source>
        <dbReference type="ARBA" id="ARBA00010641"/>
    </source>
</evidence>
<dbReference type="PANTHER" id="PTHR43133">
    <property type="entry name" value="RNA POLYMERASE ECF-TYPE SIGMA FACTO"/>
    <property type="match status" value="1"/>
</dbReference>
<dbReference type="InterPro" id="IPR039425">
    <property type="entry name" value="RNA_pol_sigma-70-like"/>
</dbReference>
<accession>A0A3P2AB15</accession>
<dbReference type="NCBIfam" id="TIGR02937">
    <property type="entry name" value="sigma70-ECF"/>
    <property type="match status" value="1"/>
</dbReference>
<dbReference type="SUPFAM" id="SSF88946">
    <property type="entry name" value="Sigma2 domain of RNA polymerase sigma factors"/>
    <property type="match status" value="1"/>
</dbReference>
<proteinExistence type="inferred from homology"/>
<dbReference type="Gene3D" id="1.10.10.10">
    <property type="entry name" value="Winged helix-like DNA-binding domain superfamily/Winged helix DNA-binding domain"/>
    <property type="match status" value="1"/>
</dbReference>
<dbReference type="InterPro" id="IPR007627">
    <property type="entry name" value="RNA_pol_sigma70_r2"/>
</dbReference>
<dbReference type="PANTHER" id="PTHR43133:SF46">
    <property type="entry name" value="RNA POLYMERASE SIGMA-70 FACTOR ECF SUBFAMILY"/>
    <property type="match status" value="1"/>
</dbReference>
<dbReference type="SUPFAM" id="SSF88659">
    <property type="entry name" value="Sigma3 and sigma4 domains of RNA polymerase sigma factors"/>
    <property type="match status" value="1"/>
</dbReference>
<keyword evidence="2" id="KW-0805">Transcription regulation</keyword>
<evidence type="ECO:0000259" key="5">
    <source>
        <dbReference type="Pfam" id="PF04542"/>
    </source>
</evidence>